<dbReference type="AlphaFoldDB" id="A0A0J9SY32"/>
<keyword evidence="2" id="KW-0472">Membrane</keyword>
<dbReference type="SMR" id="A0A0J9SY32"/>
<dbReference type="Pfam" id="PF12319">
    <property type="entry name" value="TryThrA_C"/>
    <property type="match status" value="1"/>
</dbReference>
<evidence type="ECO:0000313" key="4">
    <source>
        <dbReference type="EMBL" id="KMZ88000.1"/>
    </source>
</evidence>
<dbReference type="OrthoDB" id="385985at2759"/>
<evidence type="ECO:0000256" key="2">
    <source>
        <dbReference type="SAM" id="Phobius"/>
    </source>
</evidence>
<accession>A0A0J9SY32</accession>
<protein>
    <submittedName>
        <fullName evidence="4">Tryptophan-rich antigen (Pv-fam-a)</fullName>
    </submittedName>
</protein>
<evidence type="ECO:0000256" key="1">
    <source>
        <dbReference type="SAM" id="MobiDB-lite"/>
    </source>
</evidence>
<feature type="compositionally biased region" description="Polar residues" evidence="1">
    <location>
        <begin position="160"/>
        <end position="173"/>
    </location>
</feature>
<organism evidence="4 5">
    <name type="scientific">Plasmodium vivax (strain Brazil I)</name>
    <dbReference type="NCBI Taxonomy" id="1033975"/>
    <lineage>
        <taxon>Eukaryota</taxon>
        <taxon>Sar</taxon>
        <taxon>Alveolata</taxon>
        <taxon>Apicomplexa</taxon>
        <taxon>Aconoidasida</taxon>
        <taxon>Haemosporida</taxon>
        <taxon>Plasmodiidae</taxon>
        <taxon>Plasmodium</taxon>
        <taxon>Plasmodium (Plasmodium)</taxon>
    </lineage>
</organism>
<keyword evidence="2" id="KW-0812">Transmembrane</keyword>
<name>A0A0J9SY32_PLAV1</name>
<dbReference type="InterPro" id="IPR022089">
    <property type="entry name" value="Plasmodium-antigen_C"/>
</dbReference>
<proteinExistence type="predicted"/>
<reference evidence="4 5" key="1">
    <citation type="submission" date="2011-08" db="EMBL/GenBank/DDBJ databases">
        <title>The Genome Sequence of Plasmodium vivax Brazil I.</title>
        <authorList>
            <consortium name="The Broad Institute Genome Sequencing Platform"/>
            <consortium name="The Broad Institute Genome Sequencing Center for Infectious Disease"/>
            <person name="Neafsey D."/>
            <person name="Carlton J."/>
            <person name="Barnwell J."/>
            <person name="Collins W."/>
            <person name="Escalante A."/>
            <person name="Mullikin J."/>
            <person name="Saul A."/>
            <person name="Guigo R."/>
            <person name="Camara F."/>
            <person name="Young S.K."/>
            <person name="Zeng Q."/>
            <person name="Gargeya S."/>
            <person name="Fitzgerald M."/>
            <person name="Haas B."/>
            <person name="Abouelleil A."/>
            <person name="Alvarado L."/>
            <person name="Arachchi H.M."/>
            <person name="Berlin A."/>
            <person name="Brown A."/>
            <person name="Chapman S.B."/>
            <person name="Chen Z."/>
            <person name="Dunbar C."/>
            <person name="Freedman E."/>
            <person name="Gearin G."/>
            <person name="Gellesch M."/>
            <person name="Goldberg J."/>
            <person name="Griggs A."/>
            <person name="Gujja S."/>
            <person name="Heiman D."/>
            <person name="Howarth C."/>
            <person name="Larson L."/>
            <person name="Lui A."/>
            <person name="MacDonald P.J.P."/>
            <person name="Montmayeur A."/>
            <person name="Murphy C."/>
            <person name="Neiman D."/>
            <person name="Pearson M."/>
            <person name="Priest M."/>
            <person name="Roberts A."/>
            <person name="Saif S."/>
            <person name="Shea T."/>
            <person name="Shenoy N."/>
            <person name="Sisk P."/>
            <person name="Stolte C."/>
            <person name="Sykes S."/>
            <person name="Wortman J."/>
            <person name="Nusbaum C."/>
            <person name="Birren B."/>
        </authorList>
    </citation>
    <scope>NUCLEOTIDE SEQUENCE [LARGE SCALE GENOMIC DNA]</scope>
    <source>
        <strain evidence="4 5">Brazil I</strain>
    </source>
</reference>
<feature type="region of interest" description="Disordered" evidence="1">
    <location>
        <begin position="82"/>
        <end position="173"/>
    </location>
</feature>
<feature type="compositionally biased region" description="Basic and acidic residues" evidence="1">
    <location>
        <begin position="82"/>
        <end position="111"/>
    </location>
</feature>
<evidence type="ECO:0000259" key="3">
    <source>
        <dbReference type="Pfam" id="PF12319"/>
    </source>
</evidence>
<evidence type="ECO:0000313" key="5">
    <source>
        <dbReference type="Proteomes" id="UP000053327"/>
    </source>
</evidence>
<gene>
    <name evidence="4" type="ORF">PVBG_02460</name>
</gene>
<dbReference type="Proteomes" id="UP000053327">
    <property type="component" value="Unassembled WGS sequence"/>
</dbReference>
<feature type="transmembrane region" description="Helical" evidence="2">
    <location>
        <begin position="40"/>
        <end position="60"/>
    </location>
</feature>
<sequence>METLGNYQELMPGNYSLPAVRENSAYSSLSNYKYPKRSSILLGALLFAFLFFISHFFQFLPTLGNKFKRSARNAIGYSTVEKEDVKKDAKKDGKELPSRSASKTESKENNEKNNSQKNEARKNSEPKQPNDNNVKRINKNEEKRKQRYNIGLKGDEEEVQTTQSNGDGQKSQTSLLDKIINAKKMGKGGMKKLIKKPTVLHTANYNYKDSTEDLQEEKSEEWENNQWNIWKKKNEEEWKIFNTSIENEKDTWLQGIEKEWQELLEAMQNKWIHYNKKMDAEYQINILEKSSQWDDTQWVEWIKTEGKQFMEQQWKMWLAQKEAHLNNWVVNEWIQWKNSQIMEWLTTDWRLQKEASWSNYENNKITNMLQIKKRKQWNKWKERINREREEWDAWVRSKENIYINTKWNKWSKWKKDKRFIFSKWVEMFTNKLISERQWKEWVKS</sequence>
<dbReference type="EMBL" id="KQ234770">
    <property type="protein sequence ID" value="KMZ88000.1"/>
    <property type="molecule type" value="Genomic_DNA"/>
</dbReference>
<feature type="domain" description="Tryptophan/threonine-rich plasmodium antigen C-terminal" evidence="3">
    <location>
        <begin position="226"/>
        <end position="441"/>
    </location>
</feature>
<keyword evidence="2" id="KW-1133">Transmembrane helix</keyword>